<sequence>MSRFFVGSSSESESDSSSSDSDVQVVPKRRVISSSEDEVDVKRVVRSAKDKLWIQLEEILQATKQQIAANEWANVQTGFETMMKSVDKSTALIKKEGVPPALVKTLYLIESGLAIDEAIRKKLSQRNSKAHTFLKQKIKKTTPPYEAQIKPYRENPELLASDATATKKPANDDSESEDDDESSDDDTPKKPTPAASKKAAPAKKPAGGWFKKGSDDSDSGFSSDSEDETSSDDSSYSDSDEDTGSKWWVKDTGAKATTQTTKKDKKKEPKKVVTPQVESTTTAATAGAAPAVQRQLTQEEITKKLKEILSSRGKKGTSPSKQVEDLEFLLTQVKTEKETFDILYNLINAQFDLSPNLQTSLALPVWKSCSDNILRLLDMLNTNKHFILCSDNEEPKLKEGEVVIRGNLLSLFERLDDEFTKSLQHLHFPSAEYTARLADEPVLLKIGESVQDYLEQHDTSAKSSRAAIRRLEHLYHRADPTEFEQNDKLIKRLSSYIYQHGDERLNARTILCNIYFNAIHNRFHEARDMMLMSHLQDNPTVMDILTQILFNRAMVQLGLCAFRKGYIQEAQQCLAEFSGLRKELLAQGASMHPKYQEKDPLKEIEEKQRILPGHLHIAIDVIETVNLLSGMLIAVPQTAARPFDSKLKTCKFFQRHMDHLDKQVFVPPPESFKDVIYASSKALATGDYRTTIDLLAGLKLWTVIQDAEAVRERLNRIIQEVSLKTFLFTYSAYYDTMLLSELADRFQLPKNHVHSIVSKMMANHEISASWEHSTETITFHRSEQTKLQYLALNYSDSLINFVEQNERIYDIKFGSYRNKKFDDVSAGAAQGQVTGGQQHHNQQRKQQRNNNRRQ</sequence>
<dbReference type="GO" id="GO:0031369">
    <property type="term" value="F:translation initiation factor binding"/>
    <property type="evidence" value="ECO:0007669"/>
    <property type="project" value="InterPro"/>
</dbReference>
<dbReference type="GO" id="GO:0005852">
    <property type="term" value="C:eukaryotic translation initiation factor 3 complex"/>
    <property type="evidence" value="ECO:0007669"/>
    <property type="project" value="UniProtKB-UniRule"/>
</dbReference>
<dbReference type="RefSeq" id="XP_020433176.1">
    <property type="nucleotide sequence ID" value="XM_020576764.1"/>
</dbReference>
<dbReference type="HAMAP" id="MF_03002">
    <property type="entry name" value="eIF3c"/>
    <property type="match status" value="1"/>
</dbReference>
<comment type="similarity">
    <text evidence="4">Belongs to the eIF-3 subunit C family.</text>
</comment>
<dbReference type="InterPro" id="IPR058999">
    <property type="entry name" value="EIF3CL_C"/>
</dbReference>
<protein>
    <recommendedName>
        <fullName evidence="4">Eukaryotic translation initiation factor 3 subunit C</fullName>
        <shortName evidence="4">eIF3c</shortName>
    </recommendedName>
    <alternativeName>
        <fullName evidence="4">Eukaryotic translation initiation factor 3 subunit 8</fullName>
    </alternativeName>
</protein>
<dbReference type="Pfam" id="PF01399">
    <property type="entry name" value="PCI"/>
    <property type="match status" value="1"/>
</dbReference>
<evidence type="ECO:0000313" key="7">
    <source>
        <dbReference type="EMBL" id="EFA81058.1"/>
    </source>
</evidence>
<keyword evidence="3 4" id="KW-0648">Protein biosynthesis</keyword>
<feature type="compositionally biased region" description="Low complexity" evidence="5">
    <location>
        <begin position="272"/>
        <end position="291"/>
    </location>
</feature>
<evidence type="ECO:0000256" key="3">
    <source>
        <dbReference type="ARBA" id="ARBA00022917"/>
    </source>
</evidence>
<dbReference type="Pfam" id="PF26569">
    <property type="entry name" value="EIF3CL_C"/>
    <property type="match status" value="1"/>
</dbReference>
<dbReference type="SUPFAM" id="SSF46785">
    <property type="entry name" value="Winged helix' DNA-binding domain"/>
    <property type="match status" value="1"/>
</dbReference>
<dbReference type="STRING" id="670386.D3BBM5"/>
<dbReference type="GO" id="GO:0033290">
    <property type="term" value="C:eukaryotic 48S preinitiation complex"/>
    <property type="evidence" value="ECO:0007669"/>
    <property type="project" value="UniProtKB-UniRule"/>
</dbReference>
<dbReference type="GeneID" id="31361378"/>
<dbReference type="PANTHER" id="PTHR13937:SF0">
    <property type="entry name" value="EUKARYOTIC TRANSLATION INITIATION FACTOR 3 SUBUNIT C-RELATED"/>
    <property type="match status" value="1"/>
</dbReference>
<dbReference type="GO" id="GO:0001732">
    <property type="term" value="P:formation of cytoplasmic translation initiation complex"/>
    <property type="evidence" value="ECO:0007669"/>
    <property type="project" value="UniProtKB-UniRule"/>
</dbReference>
<dbReference type="SMART" id="SM00088">
    <property type="entry name" value="PINT"/>
    <property type="match status" value="1"/>
</dbReference>
<evidence type="ECO:0000256" key="4">
    <source>
        <dbReference type="HAMAP-Rule" id="MF_03002"/>
    </source>
</evidence>
<dbReference type="FunCoup" id="D3BBM5">
    <property type="interactions" value="878"/>
</dbReference>
<feature type="region of interest" description="Disordered" evidence="5">
    <location>
        <begin position="130"/>
        <end position="294"/>
    </location>
</feature>
<feature type="region of interest" description="Disordered" evidence="5">
    <location>
        <begin position="1"/>
        <end position="27"/>
    </location>
</feature>
<feature type="region of interest" description="Disordered" evidence="5">
    <location>
        <begin position="827"/>
        <end position="854"/>
    </location>
</feature>
<dbReference type="Pfam" id="PF05470">
    <property type="entry name" value="eIF-3c_N"/>
    <property type="match status" value="1"/>
</dbReference>
<dbReference type="InterPro" id="IPR008905">
    <property type="entry name" value="EIF3C_N_dom"/>
</dbReference>
<comment type="subunit">
    <text evidence="4">Component of the eukaryotic translation initiation factor 3 (eIF-3) complex.</text>
</comment>
<reference evidence="7 8" key="1">
    <citation type="journal article" date="2011" name="Genome Res.">
        <title>Phylogeny-wide analysis of social amoeba genomes highlights ancient origins for complex intercellular communication.</title>
        <authorList>
            <person name="Heidel A.J."/>
            <person name="Lawal H.M."/>
            <person name="Felder M."/>
            <person name="Schilde C."/>
            <person name="Helps N.R."/>
            <person name="Tunggal B."/>
            <person name="Rivero F."/>
            <person name="John U."/>
            <person name="Schleicher M."/>
            <person name="Eichinger L."/>
            <person name="Platzer M."/>
            <person name="Noegel A.A."/>
            <person name="Schaap P."/>
            <person name="Gloeckner G."/>
        </authorList>
    </citation>
    <scope>NUCLEOTIDE SEQUENCE [LARGE SCALE GENOMIC DNA]</scope>
    <source>
        <strain evidence="8">ATCC 26659 / Pp 5 / PN500</strain>
    </source>
</reference>
<feature type="compositionally biased region" description="Low complexity" evidence="5">
    <location>
        <begin position="192"/>
        <end position="206"/>
    </location>
</feature>
<dbReference type="GO" id="GO:0003743">
    <property type="term" value="F:translation initiation factor activity"/>
    <property type="evidence" value="ECO:0007669"/>
    <property type="project" value="UniProtKB-UniRule"/>
</dbReference>
<keyword evidence="2 4" id="KW-0396">Initiation factor</keyword>
<feature type="compositionally biased region" description="Acidic residues" evidence="5">
    <location>
        <begin position="172"/>
        <end position="185"/>
    </location>
</feature>
<dbReference type="Proteomes" id="UP000001396">
    <property type="component" value="Unassembled WGS sequence"/>
</dbReference>
<keyword evidence="1 4" id="KW-0963">Cytoplasm</keyword>
<name>D3BBM5_HETP5</name>
<organism evidence="7 8">
    <name type="scientific">Heterostelium pallidum (strain ATCC 26659 / Pp 5 / PN500)</name>
    <name type="common">Cellular slime mold</name>
    <name type="synonym">Polysphondylium pallidum</name>
    <dbReference type="NCBI Taxonomy" id="670386"/>
    <lineage>
        <taxon>Eukaryota</taxon>
        <taxon>Amoebozoa</taxon>
        <taxon>Evosea</taxon>
        <taxon>Eumycetozoa</taxon>
        <taxon>Dictyostelia</taxon>
        <taxon>Acytosteliales</taxon>
        <taxon>Acytosteliaceae</taxon>
        <taxon>Heterostelium</taxon>
    </lineage>
</organism>
<evidence type="ECO:0000259" key="6">
    <source>
        <dbReference type="PROSITE" id="PS50250"/>
    </source>
</evidence>
<dbReference type="InterPro" id="IPR027516">
    <property type="entry name" value="EIF3C"/>
</dbReference>
<dbReference type="GO" id="GO:0003723">
    <property type="term" value="F:RNA binding"/>
    <property type="evidence" value="ECO:0007669"/>
    <property type="project" value="InterPro"/>
</dbReference>
<dbReference type="AlphaFoldDB" id="D3BBM5"/>
<evidence type="ECO:0000313" key="8">
    <source>
        <dbReference type="Proteomes" id="UP000001396"/>
    </source>
</evidence>
<dbReference type="EMBL" id="ADBJ01000026">
    <property type="protein sequence ID" value="EFA81058.1"/>
    <property type="molecule type" value="Genomic_DNA"/>
</dbReference>
<feature type="domain" description="PCI" evidence="6">
    <location>
        <begin position="613"/>
        <end position="784"/>
    </location>
</feature>
<feature type="compositionally biased region" description="Low complexity" evidence="5">
    <location>
        <begin position="827"/>
        <end position="840"/>
    </location>
</feature>
<comment type="caution">
    <text evidence="7">The sequence shown here is derived from an EMBL/GenBank/DDBJ whole genome shotgun (WGS) entry which is preliminary data.</text>
</comment>
<evidence type="ECO:0000256" key="2">
    <source>
        <dbReference type="ARBA" id="ARBA00022540"/>
    </source>
</evidence>
<gene>
    <name evidence="7" type="primary">eIF3s8</name>
    <name evidence="7" type="ORF">PPL_05894</name>
</gene>
<feature type="compositionally biased region" description="Basic residues" evidence="5">
    <location>
        <begin position="130"/>
        <end position="140"/>
    </location>
</feature>
<dbReference type="GO" id="GO:0016282">
    <property type="term" value="C:eukaryotic 43S preinitiation complex"/>
    <property type="evidence" value="ECO:0007669"/>
    <property type="project" value="UniProtKB-UniRule"/>
</dbReference>
<proteinExistence type="inferred from homology"/>
<comment type="subcellular location">
    <subcellularLocation>
        <location evidence="4">Cytoplasm</location>
    </subcellularLocation>
</comment>
<feature type="compositionally biased region" description="Basic residues" evidence="5">
    <location>
        <begin position="841"/>
        <end position="854"/>
    </location>
</feature>
<keyword evidence="8" id="KW-1185">Reference proteome</keyword>
<dbReference type="InParanoid" id="D3BBM5"/>
<keyword evidence="7" id="KW-0647">Proteasome</keyword>
<dbReference type="InterPro" id="IPR000717">
    <property type="entry name" value="PCI_dom"/>
</dbReference>
<dbReference type="InterPro" id="IPR036390">
    <property type="entry name" value="WH_DNA-bd_sf"/>
</dbReference>
<dbReference type="PROSITE" id="PS50250">
    <property type="entry name" value="PCI"/>
    <property type="match status" value="1"/>
</dbReference>
<dbReference type="OMA" id="FRCGLIK"/>
<evidence type="ECO:0000256" key="5">
    <source>
        <dbReference type="SAM" id="MobiDB-lite"/>
    </source>
</evidence>
<accession>D3BBM5</accession>
<comment type="function">
    <text evidence="4">Component of the eukaryotic translation initiation factor 3 (eIF-3) complex, which is involved in protein synthesis of a specialized repertoire of mRNAs and, together with other initiation factors, stimulates binding of mRNA and methionyl-tRNAi to the 40S ribosome. The eIF-3 complex specifically targets and initiates translation of a subset of mRNAs involved in cell proliferation.</text>
</comment>
<dbReference type="PANTHER" id="PTHR13937">
    <property type="entry name" value="EUKARYOTIC TRANSLATION INITATION FACTOR 3, SUBUNIT 8 EIF3S8 -RELATED"/>
    <property type="match status" value="1"/>
</dbReference>
<dbReference type="GO" id="GO:0000502">
    <property type="term" value="C:proteasome complex"/>
    <property type="evidence" value="ECO:0007669"/>
    <property type="project" value="UniProtKB-KW"/>
</dbReference>
<evidence type="ECO:0000256" key="1">
    <source>
        <dbReference type="ARBA" id="ARBA00022490"/>
    </source>
</evidence>
<feature type="compositionally biased region" description="Low complexity" evidence="5">
    <location>
        <begin position="8"/>
        <end position="22"/>
    </location>
</feature>